<dbReference type="AlphaFoldDB" id="A0A7X5LKI4"/>
<dbReference type="Pfam" id="PF01979">
    <property type="entry name" value="Amidohydro_1"/>
    <property type="match status" value="1"/>
</dbReference>
<evidence type="ECO:0000313" key="2">
    <source>
        <dbReference type="EMBL" id="NDV91016.1"/>
    </source>
</evidence>
<dbReference type="EMBL" id="JAAAWN010000007">
    <property type="protein sequence ID" value="NDV91016.1"/>
    <property type="molecule type" value="Genomic_DNA"/>
</dbReference>
<dbReference type="InterPro" id="IPR057744">
    <property type="entry name" value="OTAase-like"/>
</dbReference>
<keyword evidence="2" id="KW-0378">Hydrolase</keyword>
<dbReference type="GO" id="GO:0016810">
    <property type="term" value="F:hydrolase activity, acting on carbon-nitrogen (but not peptide) bonds"/>
    <property type="evidence" value="ECO:0007669"/>
    <property type="project" value="InterPro"/>
</dbReference>
<dbReference type="SUPFAM" id="SSF51556">
    <property type="entry name" value="Metallo-dependent hydrolases"/>
    <property type="match status" value="1"/>
</dbReference>
<dbReference type="Gene3D" id="2.30.40.10">
    <property type="entry name" value="Urease, subunit C, domain 1"/>
    <property type="match status" value="1"/>
</dbReference>
<dbReference type="InterPro" id="IPR006680">
    <property type="entry name" value="Amidohydro-rel"/>
</dbReference>
<evidence type="ECO:0000313" key="3">
    <source>
        <dbReference type="Proteomes" id="UP000470213"/>
    </source>
</evidence>
<proteinExistence type="predicted"/>
<dbReference type="InterPro" id="IPR011059">
    <property type="entry name" value="Metal-dep_hydrolase_composite"/>
</dbReference>
<dbReference type="SUPFAM" id="SSF51338">
    <property type="entry name" value="Composite domain of metallo-dependent hydrolases"/>
    <property type="match status" value="2"/>
</dbReference>
<comment type="caution">
    <text evidence="2">The sequence shown here is derived from an EMBL/GenBank/DDBJ whole genome shotgun (WGS) entry which is preliminary data.</text>
</comment>
<dbReference type="InterPro" id="IPR032466">
    <property type="entry name" value="Metal_Hydrolase"/>
</dbReference>
<organism evidence="2 3">
    <name type="scientific">Alteromonas profundi</name>
    <dbReference type="NCBI Taxonomy" id="2696062"/>
    <lineage>
        <taxon>Bacteria</taxon>
        <taxon>Pseudomonadati</taxon>
        <taxon>Pseudomonadota</taxon>
        <taxon>Gammaproteobacteria</taxon>
        <taxon>Alteromonadales</taxon>
        <taxon>Alteromonadaceae</taxon>
        <taxon>Alteromonas/Salinimonas group</taxon>
        <taxon>Alteromonas</taxon>
    </lineage>
</organism>
<feature type="domain" description="Amidohydrolase-related" evidence="1">
    <location>
        <begin position="87"/>
        <end position="432"/>
    </location>
</feature>
<sequence length="437" mass="46342">MIDLATKIGSRVAAFSTAAVAVASLSITAVVADTIVLTADRMIDVNNGRVITQAAIVVNDNIITASGKANTLNLPADATRVDLGDATLMPGLMDMHVHLTSDATQHGYKRLEVSLPRATITGVKHAKQTLEAGFTTVRNVGAPGFTDVALKDAINAGDIPGPRMFVAGPSLGVTGGHCDNNLLPFEYKHYSEGVADGPWEVRKKVRRNIKYGATVIKFCATGGVLSKGTKVGAQQYSLEEMKALVEEAHLRGLTVATHAHGTSGIKDAIRAGVDSVEHVSLLDDEAIALAKEHGTYFSMDIYVTEYILGEGEKAGILEESLNKERKVGKLQRENFAKAVNAGVNMVFGSDAGVYPHGDNPKQFARMVTFGMTPMQAIQAATINSATLLKQSSTLGSLDEGKLADIVAVPGNPLEDMSRMEDVHFVMKDGAIVKSLAM</sequence>
<dbReference type="PANTHER" id="PTHR43135:SF3">
    <property type="entry name" value="ALPHA-D-RIBOSE 1-METHYLPHOSPHONATE 5-TRIPHOSPHATE DIPHOSPHATASE"/>
    <property type="match status" value="1"/>
</dbReference>
<accession>A0A7X5LKI4</accession>
<dbReference type="InterPro" id="IPR051781">
    <property type="entry name" value="Metallo-dep_Hydrolase"/>
</dbReference>
<reference evidence="2 3" key="1">
    <citation type="submission" date="2020-01" db="EMBL/GenBank/DDBJ databases">
        <authorList>
            <person name="Chen J."/>
            <person name="Zhu S."/>
            <person name="Yang J."/>
        </authorList>
    </citation>
    <scope>NUCLEOTIDE SEQUENCE [LARGE SCALE GENOMIC DNA]</scope>
    <source>
        <strain evidence="2 3">345S023</strain>
    </source>
</reference>
<protein>
    <submittedName>
        <fullName evidence="2">Amidohydrolase family protein</fullName>
    </submittedName>
</protein>
<keyword evidence="3" id="KW-1185">Reference proteome</keyword>
<dbReference type="Proteomes" id="UP000470213">
    <property type="component" value="Unassembled WGS sequence"/>
</dbReference>
<dbReference type="CDD" id="cd01299">
    <property type="entry name" value="Met_dep_hydrolase_A"/>
    <property type="match status" value="1"/>
</dbReference>
<name>A0A7X5LKI4_9ALTE</name>
<evidence type="ECO:0000259" key="1">
    <source>
        <dbReference type="Pfam" id="PF01979"/>
    </source>
</evidence>
<dbReference type="PANTHER" id="PTHR43135">
    <property type="entry name" value="ALPHA-D-RIBOSE 1-METHYLPHOSPHONATE 5-TRIPHOSPHATE DIPHOSPHATASE"/>
    <property type="match status" value="1"/>
</dbReference>
<gene>
    <name evidence="2" type="ORF">GTH32_07380</name>
</gene>
<dbReference type="Gene3D" id="3.20.20.140">
    <property type="entry name" value="Metal-dependent hydrolases"/>
    <property type="match status" value="1"/>
</dbReference>